<evidence type="ECO:0000313" key="1">
    <source>
        <dbReference type="EMBL" id="BBO73077.1"/>
    </source>
</evidence>
<organism evidence="1 2">
    <name type="scientific">Desulfosarcina widdelii</name>
    <dbReference type="NCBI Taxonomy" id="947919"/>
    <lineage>
        <taxon>Bacteria</taxon>
        <taxon>Pseudomonadati</taxon>
        <taxon>Thermodesulfobacteriota</taxon>
        <taxon>Desulfobacteria</taxon>
        <taxon>Desulfobacterales</taxon>
        <taxon>Desulfosarcinaceae</taxon>
        <taxon>Desulfosarcina</taxon>
    </lineage>
</organism>
<sequence length="66" mass="7620">MKKESLGLDVHERLVSVFEEWSDPDYWDNPSQRELLKQIRKNLLSEVGAAWKKFIENGENSESVGG</sequence>
<dbReference type="AlphaFoldDB" id="A0A5K7Z9C1"/>
<dbReference type="EMBL" id="AP021875">
    <property type="protein sequence ID" value="BBO73077.1"/>
    <property type="molecule type" value="Genomic_DNA"/>
</dbReference>
<dbReference type="KEGG" id="dwd:DSCW_04940"/>
<dbReference type="Proteomes" id="UP000427769">
    <property type="component" value="Chromosome"/>
</dbReference>
<gene>
    <name evidence="1" type="ORF">DSCW_04940</name>
</gene>
<proteinExistence type="predicted"/>
<reference evidence="1 2" key="1">
    <citation type="submission" date="2019-11" db="EMBL/GenBank/DDBJ databases">
        <title>Comparative genomics of hydrocarbon-degrading Desulfosarcina strains.</title>
        <authorList>
            <person name="Watanabe M."/>
            <person name="Kojima H."/>
            <person name="Fukui M."/>
        </authorList>
    </citation>
    <scope>NUCLEOTIDE SEQUENCE [LARGE SCALE GENOMIC DNA]</scope>
    <source>
        <strain evidence="1 2">PP31</strain>
    </source>
</reference>
<accession>A0A5K7Z9C1</accession>
<evidence type="ECO:0000313" key="2">
    <source>
        <dbReference type="Proteomes" id="UP000427769"/>
    </source>
</evidence>
<keyword evidence="2" id="KW-1185">Reference proteome</keyword>
<protein>
    <submittedName>
        <fullName evidence="1">Uncharacterized protein</fullName>
    </submittedName>
</protein>
<name>A0A5K7Z9C1_9BACT</name>